<dbReference type="Proteomes" id="UP001596523">
    <property type="component" value="Unassembled WGS sequence"/>
</dbReference>
<evidence type="ECO:0000313" key="4">
    <source>
        <dbReference type="Proteomes" id="UP001596523"/>
    </source>
</evidence>
<evidence type="ECO:0000256" key="1">
    <source>
        <dbReference type="ARBA" id="ARBA00022801"/>
    </source>
</evidence>
<feature type="signal peptide" evidence="2">
    <location>
        <begin position="1"/>
        <end position="23"/>
    </location>
</feature>
<protein>
    <submittedName>
        <fullName evidence="3">Agmatine/peptidylarginine deiminase</fullName>
    </submittedName>
</protein>
<name>A0ABW2JKU7_9ACTN</name>
<dbReference type="InterPro" id="IPR006311">
    <property type="entry name" value="TAT_signal"/>
</dbReference>
<dbReference type="PROSITE" id="PS51318">
    <property type="entry name" value="TAT"/>
    <property type="match status" value="1"/>
</dbReference>
<dbReference type="SUPFAM" id="SSF55909">
    <property type="entry name" value="Pentein"/>
    <property type="match status" value="1"/>
</dbReference>
<reference evidence="4" key="1">
    <citation type="journal article" date="2019" name="Int. J. Syst. Evol. Microbiol.">
        <title>The Global Catalogue of Microorganisms (GCM) 10K type strain sequencing project: providing services to taxonomists for standard genome sequencing and annotation.</title>
        <authorList>
            <consortium name="The Broad Institute Genomics Platform"/>
            <consortium name="The Broad Institute Genome Sequencing Center for Infectious Disease"/>
            <person name="Wu L."/>
            <person name="Ma J."/>
        </authorList>
    </citation>
    <scope>NUCLEOTIDE SEQUENCE [LARGE SCALE GENOMIC DNA]</scope>
    <source>
        <strain evidence="4">SYNS20</strain>
    </source>
</reference>
<dbReference type="PANTHER" id="PTHR31377">
    <property type="entry name" value="AGMATINE DEIMINASE-RELATED"/>
    <property type="match status" value="1"/>
</dbReference>
<evidence type="ECO:0000313" key="3">
    <source>
        <dbReference type="EMBL" id="MFC7306113.1"/>
    </source>
</evidence>
<dbReference type="InterPro" id="IPR007466">
    <property type="entry name" value="Peptidyl-Arg-deiminase_porph"/>
</dbReference>
<comment type="caution">
    <text evidence="3">The sequence shown here is derived from an EMBL/GenBank/DDBJ whole genome shotgun (WGS) entry which is preliminary data.</text>
</comment>
<sequence>MAMNRRQALLTAALTALGGSAAACGTGGTHGSDTGTRTRARTDAGPLPAGLRMPDEAHPHARTFMAWPHAAVWGGDTEGVRADIARIARTVAGFEPVTLLAGKRDAEGARKACGSTVDVVGIPVDDLWMRDTGPTFVLREDGRPAGLDLHFNGWGGKQEHGLDRQVARRLLAHEGLERIPAPLVAEGGSLEVDGAGTLLVTESSLVNDNRNKGTSRAAVEDGLKAMLGVREVIWLKGLKSEDITDYHVDSLARFAAPGVVVLNTPAPGAPRDVWLKAYEEARSVLRSAVDARGKGLEVVALPEPADIGRRGPDFLASYVNYYVINGAVLAPRFGDRKADDRAAGVLRELYPGRRVVQLPVDTLAEGGGSIHCSTQQLPRGTDSDR</sequence>
<keyword evidence="2" id="KW-0732">Signal</keyword>
<dbReference type="Gene3D" id="3.75.10.10">
    <property type="entry name" value="L-arginine/glycine Amidinotransferase, Chain A"/>
    <property type="match status" value="1"/>
</dbReference>
<evidence type="ECO:0000256" key="2">
    <source>
        <dbReference type="SAM" id="SignalP"/>
    </source>
</evidence>
<gene>
    <name evidence="3" type="ORF">ACFQVC_18045</name>
</gene>
<dbReference type="RefSeq" id="WP_381831451.1">
    <property type="nucleotide sequence ID" value="NZ_JBHTCF010000006.1"/>
</dbReference>
<organism evidence="3 4">
    <name type="scientific">Streptomyces monticola</name>
    <dbReference type="NCBI Taxonomy" id="2666263"/>
    <lineage>
        <taxon>Bacteria</taxon>
        <taxon>Bacillati</taxon>
        <taxon>Actinomycetota</taxon>
        <taxon>Actinomycetes</taxon>
        <taxon>Kitasatosporales</taxon>
        <taxon>Streptomycetaceae</taxon>
        <taxon>Streptomyces</taxon>
    </lineage>
</organism>
<dbReference type="PROSITE" id="PS51257">
    <property type="entry name" value="PROKAR_LIPOPROTEIN"/>
    <property type="match status" value="1"/>
</dbReference>
<proteinExistence type="predicted"/>
<keyword evidence="4" id="KW-1185">Reference proteome</keyword>
<dbReference type="EMBL" id="JBHTCF010000006">
    <property type="protein sequence ID" value="MFC7306113.1"/>
    <property type="molecule type" value="Genomic_DNA"/>
</dbReference>
<keyword evidence="1" id="KW-0378">Hydrolase</keyword>
<accession>A0ABW2JKU7</accession>
<feature type="chain" id="PRO_5047540758" evidence="2">
    <location>
        <begin position="24"/>
        <end position="385"/>
    </location>
</feature>
<dbReference type="Pfam" id="PF04371">
    <property type="entry name" value="PAD_porph"/>
    <property type="match status" value="1"/>
</dbReference>
<dbReference type="PANTHER" id="PTHR31377:SF0">
    <property type="entry name" value="AGMATINE DEIMINASE-RELATED"/>
    <property type="match status" value="1"/>
</dbReference>